<feature type="transmembrane region" description="Helical" evidence="1">
    <location>
        <begin position="233"/>
        <end position="255"/>
    </location>
</feature>
<dbReference type="Proteomes" id="UP001239397">
    <property type="component" value="Chromosome"/>
</dbReference>
<dbReference type="PANTHER" id="PTHR37305:SF1">
    <property type="entry name" value="MEMBRANE PROTEIN"/>
    <property type="match status" value="1"/>
</dbReference>
<feature type="transmembrane region" description="Helical" evidence="1">
    <location>
        <begin position="187"/>
        <end position="213"/>
    </location>
</feature>
<feature type="transmembrane region" description="Helical" evidence="1">
    <location>
        <begin position="121"/>
        <end position="148"/>
    </location>
</feature>
<dbReference type="RefSeq" id="WP_285996842.1">
    <property type="nucleotide sequence ID" value="NZ_CP127295.1"/>
</dbReference>
<dbReference type="KEGG" id="amog:QRX60_41000"/>
<evidence type="ECO:0000313" key="2">
    <source>
        <dbReference type="EMBL" id="WIY00375.1"/>
    </source>
</evidence>
<sequence length="262" mass="27259">MTAATAAVRVELLKARRSRLPWVTVAAFTVAGAFGGLVMFILQDLRRARSLGLLGTKASLTGGTADWPAYFALLGQTVAVGGTLLFGLVVVWLFGREFSQDTVKDLLALPTARTTIVGAKFAVATVWSLLLACYLFVLGLLVGAVIGLPRWSAGAALHGLAGLLVTTVLAVLLVTPFALAASAGRGYLAGVAAMIAAVFSAQVVALLGYGRYFPWSVPALYTELAGPDRDPPGALGFTLVALVGIAGVAATAAWWRYADHDR</sequence>
<reference evidence="2 3" key="1">
    <citation type="submission" date="2023-06" db="EMBL/GenBank/DDBJ databases">
        <authorList>
            <person name="Oyuntsetseg B."/>
            <person name="Kim S.B."/>
        </authorList>
    </citation>
    <scope>NUCLEOTIDE SEQUENCE [LARGE SCALE GENOMIC DNA]</scope>
    <source>
        <strain evidence="2 3">4-36</strain>
    </source>
</reference>
<gene>
    <name evidence="2" type="ORF">QRX60_41000</name>
</gene>
<dbReference type="Pfam" id="PF12730">
    <property type="entry name" value="ABC2_membrane_4"/>
    <property type="match status" value="1"/>
</dbReference>
<dbReference type="EMBL" id="CP127295">
    <property type="protein sequence ID" value="WIY00375.1"/>
    <property type="molecule type" value="Genomic_DNA"/>
</dbReference>
<dbReference type="AlphaFoldDB" id="A0A9Y2NJR4"/>
<evidence type="ECO:0000256" key="1">
    <source>
        <dbReference type="SAM" id="Phobius"/>
    </source>
</evidence>
<feature type="transmembrane region" description="Helical" evidence="1">
    <location>
        <begin position="20"/>
        <end position="42"/>
    </location>
</feature>
<keyword evidence="1" id="KW-0812">Transmembrane</keyword>
<feature type="transmembrane region" description="Helical" evidence="1">
    <location>
        <begin position="69"/>
        <end position="94"/>
    </location>
</feature>
<keyword evidence="1" id="KW-0472">Membrane</keyword>
<keyword evidence="3" id="KW-1185">Reference proteome</keyword>
<dbReference type="PANTHER" id="PTHR37305">
    <property type="entry name" value="INTEGRAL MEMBRANE PROTEIN-RELATED"/>
    <property type="match status" value="1"/>
</dbReference>
<accession>A0A9Y2NJR4</accession>
<name>A0A9Y2NJR4_9PSEU</name>
<proteinExistence type="predicted"/>
<protein>
    <submittedName>
        <fullName evidence="2">ABC transporter permease</fullName>
    </submittedName>
</protein>
<organism evidence="2 3">
    <name type="scientific">Amycolatopsis mongoliensis</name>
    <dbReference type="NCBI Taxonomy" id="715475"/>
    <lineage>
        <taxon>Bacteria</taxon>
        <taxon>Bacillati</taxon>
        <taxon>Actinomycetota</taxon>
        <taxon>Actinomycetes</taxon>
        <taxon>Pseudonocardiales</taxon>
        <taxon>Pseudonocardiaceae</taxon>
        <taxon>Amycolatopsis</taxon>
    </lineage>
</organism>
<keyword evidence="1" id="KW-1133">Transmembrane helix</keyword>
<evidence type="ECO:0000313" key="3">
    <source>
        <dbReference type="Proteomes" id="UP001239397"/>
    </source>
</evidence>
<feature type="transmembrane region" description="Helical" evidence="1">
    <location>
        <begin position="160"/>
        <end position="180"/>
    </location>
</feature>